<dbReference type="EMBL" id="MNCJ02000331">
    <property type="protein sequence ID" value="KAF5759566.1"/>
    <property type="molecule type" value="Genomic_DNA"/>
</dbReference>
<keyword evidence="3 4" id="KW-0067">ATP-binding</keyword>
<dbReference type="GO" id="GO:0140662">
    <property type="term" value="F:ATP-dependent protein folding chaperone"/>
    <property type="evidence" value="ECO:0007669"/>
    <property type="project" value="InterPro"/>
</dbReference>
<dbReference type="GO" id="GO:0042026">
    <property type="term" value="P:protein refolding"/>
    <property type="evidence" value="ECO:0000318"/>
    <property type="project" value="GO_Central"/>
</dbReference>
<dbReference type="GO" id="GO:0031072">
    <property type="term" value="F:heat shock protein binding"/>
    <property type="evidence" value="ECO:0000318"/>
    <property type="project" value="GO_Central"/>
</dbReference>
<evidence type="ECO:0000313" key="6">
    <source>
        <dbReference type="Proteomes" id="UP000215914"/>
    </source>
</evidence>
<protein>
    <submittedName>
        <fullName evidence="5">Heat shock protein 70 family</fullName>
    </submittedName>
</protein>
<dbReference type="PROSITE" id="PS00297">
    <property type="entry name" value="HSP70_1"/>
    <property type="match status" value="1"/>
</dbReference>
<dbReference type="Proteomes" id="UP000215914">
    <property type="component" value="Unassembled WGS sequence"/>
</dbReference>
<dbReference type="InterPro" id="IPR018181">
    <property type="entry name" value="Heat_shock_70_CS"/>
</dbReference>
<dbReference type="GO" id="GO:0016887">
    <property type="term" value="F:ATP hydrolysis activity"/>
    <property type="evidence" value="ECO:0000318"/>
    <property type="project" value="GO_Central"/>
</dbReference>
<comment type="similarity">
    <text evidence="1 4">Belongs to the heat shock protein 70 family.</text>
</comment>
<dbReference type="GO" id="GO:0044183">
    <property type="term" value="F:protein folding chaperone"/>
    <property type="evidence" value="ECO:0000318"/>
    <property type="project" value="GO_Central"/>
</dbReference>
<sequence>MATSRRSGAPAIGIDLGTTYSCVAVWRDDRVEIITNEYGNRTTPSCVAFTDAERLIGDGAINQITFNPNNTVYDAKRLIGRRFSEIMMQDDLKLWPFKVIQGTNDMPKVVVNYKGQEKQFTTEEISSMVLAKMKQVAETYIGETVKSTVITVPAYFNDCQRQSTKNAATIAGLKVMRMINEPTAAAVAYGVAHKSRIVGERNVLVFDLGGGTLLSIGEGSFFEVKAVAGDTHLGGHDFDNNLVSYCVEEFKNKWNKDLSGNKKALARLKVACEKAKIILSFATTTLIEIHGLHEAIDFSLRITRAKFEDLNMTIFTKCIKKVDTCLAYAKMNKTSVHEVILVGGSTRIPKVQSMLQEFFDGKELCKSINPDEAVAYGAAVMAAMLSGETSEILNELVLLDVTPLALGVEVLGEKMCVVIPRNTLIPTSFTKKFVTTKDYQSSIRFKVYQGERTRSTDNYLLGQLLVSGIPAAPKGVSVVEICFEIDANGILTVTGKVVLTGKTETLTVTNYRGRLSKQEIEKMTKDAEKFKVEDHEYKRKVDACNGLEDCLYVLKKKLKGDDRTPKVLKNMKYAYEETRKWLADNKTATGDEIEARKEYLEFVSSLAFSN</sequence>
<dbReference type="OrthoDB" id="1546771at2759"/>
<dbReference type="SUPFAM" id="SSF100920">
    <property type="entry name" value="Heat shock protein 70kD (HSP70), peptide-binding domain"/>
    <property type="match status" value="1"/>
</dbReference>
<dbReference type="PANTHER" id="PTHR19375">
    <property type="entry name" value="HEAT SHOCK PROTEIN 70KDA"/>
    <property type="match status" value="1"/>
</dbReference>
<accession>A0A9K3GYB4</accession>
<evidence type="ECO:0000256" key="2">
    <source>
        <dbReference type="ARBA" id="ARBA00022741"/>
    </source>
</evidence>
<reference evidence="5" key="1">
    <citation type="journal article" date="2017" name="Nature">
        <title>The sunflower genome provides insights into oil metabolism, flowering and Asterid evolution.</title>
        <authorList>
            <person name="Badouin H."/>
            <person name="Gouzy J."/>
            <person name="Grassa C.J."/>
            <person name="Murat F."/>
            <person name="Staton S.E."/>
            <person name="Cottret L."/>
            <person name="Lelandais-Briere C."/>
            <person name="Owens G.L."/>
            <person name="Carrere S."/>
            <person name="Mayjonade B."/>
            <person name="Legrand L."/>
            <person name="Gill N."/>
            <person name="Kane N.C."/>
            <person name="Bowers J.E."/>
            <person name="Hubner S."/>
            <person name="Bellec A."/>
            <person name="Berard A."/>
            <person name="Berges H."/>
            <person name="Blanchet N."/>
            <person name="Boniface M.C."/>
            <person name="Brunel D."/>
            <person name="Catrice O."/>
            <person name="Chaidir N."/>
            <person name="Claudel C."/>
            <person name="Donnadieu C."/>
            <person name="Faraut T."/>
            <person name="Fievet G."/>
            <person name="Helmstetter N."/>
            <person name="King M."/>
            <person name="Knapp S.J."/>
            <person name="Lai Z."/>
            <person name="Le Paslier M.C."/>
            <person name="Lippi Y."/>
            <person name="Lorenzon L."/>
            <person name="Mandel J.R."/>
            <person name="Marage G."/>
            <person name="Marchand G."/>
            <person name="Marquand E."/>
            <person name="Bret-Mestries E."/>
            <person name="Morien E."/>
            <person name="Nambeesan S."/>
            <person name="Nguyen T."/>
            <person name="Pegot-Espagnet P."/>
            <person name="Pouilly N."/>
            <person name="Raftis F."/>
            <person name="Sallet E."/>
            <person name="Schiex T."/>
            <person name="Thomas J."/>
            <person name="Vandecasteele C."/>
            <person name="Vares D."/>
            <person name="Vear F."/>
            <person name="Vautrin S."/>
            <person name="Crespi M."/>
            <person name="Mangin B."/>
            <person name="Burke J.M."/>
            <person name="Salse J."/>
            <person name="Munos S."/>
            <person name="Vincourt P."/>
            <person name="Rieseberg L.H."/>
            <person name="Langlade N.B."/>
        </authorList>
    </citation>
    <scope>NUCLEOTIDE SEQUENCE</scope>
    <source>
        <tissue evidence="5">Leaves</tissue>
    </source>
</reference>
<evidence type="ECO:0000256" key="1">
    <source>
        <dbReference type="ARBA" id="ARBA00007381"/>
    </source>
</evidence>
<dbReference type="Gene3D" id="1.20.1270.10">
    <property type="match status" value="1"/>
</dbReference>
<name>A0A9K3GYB4_HELAN</name>
<dbReference type="Gene3D" id="3.30.30.30">
    <property type="match status" value="1"/>
</dbReference>
<comment type="caution">
    <text evidence="5">The sequence shown here is derived from an EMBL/GenBank/DDBJ whole genome shotgun (WGS) entry which is preliminary data.</text>
</comment>
<evidence type="ECO:0000256" key="4">
    <source>
        <dbReference type="RuleBase" id="RU003322"/>
    </source>
</evidence>
<evidence type="ECO:0000256" key="3">
    <source>
        <dbReference type="ARBA" id="ARBA00022840"/>
    </source>
</evidence>
<dbReference type="Gene3D" id="3.90.640.10">
    <property type="entry name" value="Actin, Chain A, domain 4"/>
    <property type="match status" value="1"/>
</dbReference>
<dbReference type="FunFam" id="3.30.420.40:FF:000026">
    <property type="entry name" value="Heat shock protein 70"/>
    <property type="match status" value="1"/>
</dbReference>
<dbReference type="InterPro" id="IPR029047">
    <property type="entry name" value="HSP70_peptide-bd_sf"/>
</dbReference>
<gene>
    <name evidence="5" type="ORF">HanXRQr2_Chr16g0742771</name>
</gene>
<dbReference type="SUPFAM" id="SSF53067">
    <property type="entry name" value="Actin-like ATPase domain"/>
    <property type="match status" value="2"/>
</dbReference>
<dbReference type="FunFam" id="3.90.640.10:FF:000002">
    <property type="entry name" value="Heat shock 70 kDa"/>
    <property type="match status" value="1"/>
</dbReference>
<proteinExistence type="inferred from homology"/>
<dbReference type="Gramene" id="mRNA:HanXRQr2_Chr16g0742771">
    <property type="protein sequence ID" value="mRNA:HanXRQr2_Chr16g0742771"/>
    <property type="gene ID" value="HanXRQr2_Chr16g0742771"/>
</dbReference>
<dbReference type="Pfam" id="PF00012">
    <property type="entry name" value="HSP70"/>
    <property type="match status" value="1"/>
</dbReference>
<dbReference type="FunFam" id="2.60.34.10:FF:000012">
    <property type="entry name" value="Heat shock 70 kDa protein"/>
    <property type="match status" value="1"/>
</dbReference>
<dbReference type="GO" id="GO:0005737">
    <property type="term" value="C:cytoplasm"/>
    <property type="evidence" value="ECO:0000318"/>
    <property type="project" value="GO_Central"/>
</dbReference>
<dbReference type="GO" id="GO:0005524">
    <property type="term" value="F:ATP binding"/>
    <property type="evidence" value="ECO:0007669"/>
    <property type="project" value="UniProtKB-KW"/>
</dbReference>
<dbReference type="PROSITE" id="PS01036">
    <property type="entry name" value="HSP70_3"/>
    <property type="match status" value="1"/>
</dbReference>
<dbReference type="FunFam" id="3.30.30.30:FF:000001">
    <property type="entry name" value="heat shock 70 kDa protein-like"/>
    <property type="match status" value="1"/>
</dbReference>
<keyword evidence="2 4" id="KW-0547">Nucleotide-binding</keyword>
<dbReference type="InterPro" id="IPR013126">
    <property type="entry name" value="Hsp_70_fam"/>
</dbReference>
<dbReference type="Gene3D" id="3.30.420.40">
    <property type="match status" value="2"/>
</dbReference>
<evidence type="ECO:0000313" key="5">
    <source>
        <dbReference type="EMBL" id="KAF5759566.1"/>
    </source>
</evidence>
<keyword evidence="5" id="KW-0346">Stress response</keyword>
<keyword evidence="6" id="KW-1185">Reference proteome</keyword>
<dbReference type="AlphaFoldDB" id="A0A9K3GYB4"/>
<dbReference type="InterPro" id="IPR029048">
    <property type="entry name" value="HSP70_C_sf"/>
</dbReference>
<organism evidence="5 6">
    <name type="scientific">Helianthus annuus</name>
    <name type="common">Common sunflower</name>
    <dbReference type="NCBI Taxonomy" id="4232"/>
    <lineage>
        <taxon>Eukaryota</taxon>
        <taxon>Viridiplantae</taxon>
        <taxon>Streptophyta</taxon>
        <taxon>Embryophyta</taxon>
        <taxon>Tracheophyta</taxon>
        <taxon>Spermatophyta</taxon>
        <taxon>Magnoliopsida</taxon>
        <taxon>eudicotyledons</taxon>
        <taxon>Gunneridae</taxon>
        <taxon>Pentapetalae</taxon>
        <taxon>asterids</taxon>
        <taxon>campanulids</taxon>
        <taxon>Asterales</taxon>
        <taxon>Asteraceae</taxon>
        <taxon>Asteroideae</taxon>
        <taxon>Heliantheae alliance</taxon>
        <taxon>Heliantheae</taxon>
        <taxon>Helianthus</taxon>
    </lineage>
</organism>
<reference evidence="5" key="2">
    <citation type="submission" date="2020-06" db="EMBL/GenBank/DDBJ databases">
        <title>Helianthus annuus Genome sequencing and assembly Release 2.</title>
        <authorList>
            <person name="Gouzy J."/>
            <person name="Langlade N."/>
            <person name="Munos S."/>
        </authorList>
    </citation>
    <scope>NUCLEOTIDE SEQUENCE</scope>
    <source>
        <tissue evidence="5">Leaves</tissue>
    </source>
</reference>
<dbReference type="InterPro" id="IPR043129">
    <property type="entry name" value="ATPase_NBD"/>
</dbReference>
<dbReference type="Gene3D" id="2.60.34.10">
    <property type="entry name" value="Substrate Binding Domain Of DNAk, Chain A, domain 1"/>
    <property type="match status" value="1"/>
</dbReference>
<dbReference type="SUPFAM" id="SSF100934">
    <property type="entry name" value="Heat shock protein 70kD (HSP70), C-terminal subdomain"/>
    <property type="match status" value="1"/>
</dbReference>
<dbReference type="PRINTS" id="PR00301">
    <property type="entry name" value="HEATSHOCK70"/>
</dbReference>